<comment type="caution">
    <text evidence="3">The sequence shown here is derived from an EMBL/GenBank/DDBJ whole genome shotgun (WGS) entry which is preliminary data.</text>
</comment>
<evidence type="ECO:0000313" key="4">
    <source>
        <dbReference type="Proteomes" id="UP000263273"/>
    </source>
</evidence>
<sequence>MTMDDLNRHIEDSLKEPAFAEAWAESELAYEITRQIIALRLQRGLTQQEVALRAGTTQSVIARIENGEQNISIKTLIKLANALKANVSINLQPR</sequence>
<dbReference type="Gene3D" id="1.10.260.40">
    <property type="entry name" value="lambda repressor-like DNA-binding domains"/>
    <property type="match status" value="1"/>
</dbReference>
<dbReference type="GO" id="GO:0003700">
    <property type="term" value="F:DNA-binding transcription factor activity"/>
    <property type="evidence" value="ECO:0007669"/>
    <property type="project" value="TreeGrafter"/>
</dbReference>
<dbReference type="CDD" id="cd00093">
    <property type="entry name" value="HTH_XRE"/>
    <property type="match status" value="1"/>
</dbReference>
<dbReference type="InterPro" id="IPR010982">
    <property type="entry name" value="Lambda_DNA-bd_dom_sf"/>
</dbReference>
<gene>
    <name evidence="3" type="ORF">DDZ44_02195</name>
</gene>
<dbReference type="AlphaFoldDB" id="A0A354YTT1"/>
<reference evidence="3 4" key="1">
    <citation type="journal article" date="2018" name="Nat. Biotechnol.">
        <title>A standardized bacterial taxonomy based on genome phylogeny substantially revises the tree of life.</title>
        <authorList>
            <person name="Parks D.H."/>
            <person name="Chuvochina M."/>
            <person name="Waite D.W."/>
            <person name="Rinke C."/>
            <person name="Skarshewski A."/>
            <person name="Chaumeil P.A."/>
            <person name="Hugenholtz P."/>
        </authorList>
    </citation>
    <scope>NUCLEOTIDE SEQUENCE [LARGE SCALE GENOMIC DNA]</scope>
    <source>
        <strain evidence="3">UBA10948</strain>
    </source>
</reference>
<dbReference type="PANTHER" id="PTHR46797:SF1">
    <property type="entry name" value="METHYLPHOSPHONATE SYNTHASE"/>
    <property type="match status" value="1"/>
</dbReference>
<accession>A0A354YTT1</accession>
<proteinExistence type="predicted"/>
<dbReference type="PROSITE" id="PS50943">
    <property type="entry name" value="HTH_CROC1"/>
    <property type="match status" value="1"/>
</dbReference>
<dbReference type="EMBL" id="DNZF01000045">
    <property type="protein sequence ID" value="HBK52735.1"/>
    <property type="molecule type" value="Genomic_DNA"/>
</dbReference>
<evidence type="ECO:0000259" key="2">
    <source>
        <dbReference type="PROSITE" id="PS50943"/>
    </source>
</evidence>
<protein>
    <submittedName>
        <fullName evidence="3">Transcriptional regulator</fullName>
    </submittedName>
</protein>
<dbReference type="SMART" id="SM00530">
    <property type="entry name" value="HTH_XRE"/>
    <property type="match status" value="1"/>
</dbReference>
<dbReference type="SUPFAM" id="SSF47413">
    <property type="entry name" value="lambda repressor-like DNA-binding domains"/>
    <property type="match status" value="1"/>
</dbReference>
<dbReference type="Pfam" id="PF01381">
    <property type="entry name" value="HTH_3"/>
    <property type="match status" value="1"/>
</dbReference>
<dbReference type="Proteomes" id="UP000263273">
    <property type="component" value="Unassembled WGS sequence"/>
</dbReference>
<name>A0A354YTT1_9FIRM</name>
<dbReference type="InterPro" id="IPR050807">
    <property type="entry name" value="TransReg_Diox_bact_type"/>
</dbReference>
<evidence type="ECO:0000313" key="3">
    <source>
        <dbReference type="EMBL" id="HBK52735.1"/>
    </source>
</evidence>
<dbReference type="GO" id="GO:0005829">
    <property type="term" value="C:cytosol"/>
    <property type="evidence" value="ECO:0007669"/>
    <property type="project" value="TreeGrafter"/>
</dbReference>
<dbReference type="GO" id="GO:0003677">
    <property type="term" value="F:DNA binding"/>
    <property type="evidence" value="ECO:0007669"/>
    <property type="project" value="UniProtKB-KW"/>
</dbReference>
<feature type="domain" description="HTH cro/C1-type" evidence="2">
    <location>
        <begin position="36"/>
        <end position="90"/>
    </location>
</feature>
<dbReference type="InterPro" id="IPR001387">
    <property type="entry name" value="Cro/C1-type_HTH"/>
</dbReference>
<keyword evidence="1" id="KW-0238">DNA-binding</keyword>
<organism evidence="3 4">
    <name type="scientific">Syntrophomonas wolfei</name>
    <dbReference type="NCBI Taxonomy" id="863"/>
    <lineage>
        <taxon>Bacteria</taxon>
        <taxon>Bacillati</taxon>
        <taxon>Bacillota</taxon>
        <taxon>Clostridia</taxon>
        <taxon>Eubacteriales</taxon>
        <taxon>Syntrophomonadaceae</taxon>
        <taxon>Syntrophomonas</taxon>
    </lineage>
</organism>
<evidence type="ECO:0000256" key="1">
    <source>
        <dbReference type="ARBA" id="ARBA00023125"/>
    </source>
</evidence>
<dbReference type="PANTHER" id="PTHR46797">
    <property type="entry name" value="HTH-TYPE TRANSCRIPTIONAL REGULATOR"/>
    <property type="match status" value="1"/>
</dbReference>